<dbReference type="Proteomes" id="UP000808914">
    <property type="component" value="Unassembled WGS sequence"/>
</dbReference>
<dbReference type="RefSeq" id="WP_205001910.1">
    <property type="nucleotide sequence ID" value="NZ_JAFBER010000001.1"/>
</dbReference>
<reference evidence="2 3" key="1">
    <citation type="submission" date="2021-01" db="EMBL/GenBank/DDBJ databases">
        <title>Genomic Encyclopedia of Type Strains, Phase IV (KMG-IV): sequencing the most valuable type-strain genomes for metagenomic binning, comparative biology and taxonomic classification.</title>
        <authorList>
            <person name="Goeker M."/>
        </authorList>
    </citation>
    <scope>NUCLEOTIDE SEQUENCE [LARGE SCALE GENOMIC DNA]</scope>
    <source>
        <strain evidence="2 3">DSM 28236</strain>
    </source>
</reference>
<sequence length="92" mass="9838">MDNLKIIPAQLKEAAGRIELENIAVQNISRQVNASLNHLPIGGENIPFDNISVILSSMSDVLNRTAQAFEDADKPLSGGTNSGLPPVSKEQD</sequence>
<name>A0ABS2PVA5_9BACL</name>
<evidence type="ECO:0000256" key="1">
    <source>
        <dbReference type="SAM" id="MobiDB-lite"/>
    </source>
</evidence>
<protein>
    <submittedName>
        <fullName evidence="2">Uncharacterized protein</fullName>
    </submittedName>
</protein>
<dbReference type="EMBL" id="JAFBER010000001">
    <property type="protein sequence ID" value="MBM7643955.1"/>
    <property type="molecule type" value="Genomic_DNA"/>
</dbReference>
<comment type="caution">
    <text evidence="2">The sequence shown here is derived from an EMBL/GenBank/DDBJ whole genome shotgun (WGS) entry which is preliminary data.</text>
</comment>
<keyword evidence="3" id="KW-1185">Reference proteome</keyword>
<gene>
    <name evidence="2" type="ORF">JOD45_000146</name>
</gene>
<organism evidence="2 3">
    <name type="scientific">Scopulibacillus daqui</name>
    <dbReference type="NCBI Taxonomy" id="1469162"/>
    <lineage>
        <taxon>Bacteria</taxon>
        <taxon>Bacillati</taxon>
        <taxon>Bacillota</taxon>
        <taxon>Bacilli</taxon>
        <taxon>Bacillales</taxon>
        <taxon>Sporolactobacillaceae</taxon>
        <taxon>Scopulibacillus</taxon>
    </lineage>
</organism>
<accession>A0ABS2PVA5</accession>
<feature type="region of interest" description="Disordered" evidence="1">
    <location>
        <begin position="69"/>
        <end position="92"/>
    </location>
</feature>
<evidence type="ECO:0000313" key="3">
    <source>
        <dbReference type="Proteomes" id="UP000808914"/>
    </source>
</evidence>
<proteinExistence type="predicted"/>
<evidence type="ECO:0000313" key="2">
    <source>
        <dbReference type="EMBL" id="MBM7643955.1"/>
    </source>
</evidence>